<dbReference type="OrthoDB" id="67750at2759"/>
<dbReference type="PANTHER" id="PTHR16078">
    <property type="entry name" value="COILED-COIL DOMAIN-CONTAINING PROTEIN 87"/>
    <property type="match status" value="1"/>
</dbReference>
<feature type="region of interest" description="Disordered" evidence="1">
    <location>
        <begin position="378"/>
        <end position="472"/>
    </location>
</feature>
<feature type="region of interest" description="Disordered" evidence="1">
    <location>
        <begin position="315"/>
        <end position="342"/>
    </location>
</feature>
<dbReference type="PANTHER" id="PTHR16078:SF1">
    <property type="entry name" value="COILED-COIL DOMAIN-CONTAINING PROTEIN 87"/>
    <property type="match status" value="1"/>
</dbReference>
<feature type="region of interest" description="Disordered" evidence="1">
    <location>
        <begin position="769"/>
        <end position="789"/>
    </location>
</feature>
<feature type="compositionally biased region" description="Basic and acidic residues" evidence="1">
    <location>
        <begin position="386"/>
        <end position="398"/>
    </location>
</feature>
<feature type="region of interest" description="Disordered" evidence="1">
    <location>
        <begin position="681"/>
        <end position="702"/>
    </location>
</feature>
<dbReference type="STRING" id="282301.A0A267FNK6"/>
<feature type="region of interest" description="Disordered" evidence="1">
    <location>
        <begin position="854"/>
        <end position="875"/>
    </location>
</feature>
<evidence type="ECO:0000256" key="1">
    <source>
        <dbReference type="SAM" id="MobiDB-lite"/>
    </source>
</evidence>
<comment type="caution">
    <text evidence="2">The sequence shown here is derived from an EMBL/GenBank/DDBJ whole genome shotgun (WGS) entry which is preliminary data.</text>
</comment>
<reference evidence="2 3" key="1">
    <citation type="submission" date="2017-06" db="EMBL/GenBank/DDBJ databases">
        <title>A platform for efficient transgenesis in Macrostomum lignano, a flatworm model organism for stem cell research.</title>
        <authorList>
            <person name="Berezikov E."/>
        </authorList>
    </citation>
    <scope>NUCLEOTIDE SEQUENCE [LARGE SCALE GENOMIC DNA]</scope>
    <source>
        <strain evidence="2">DV1</strain>
        <tissue evidence="2">Whole organism</tissue>
    </source>
</reference>
<accession>A0A267FNK6</accession>
<evidence type="ECO:0000313" key="2">
    <source>
        <dbReference type="EMBL" id="PAA75378.1"/>
    </source>
</evidence>
<organism evidence="2 3">
    <name type="scientific">Macrostomum lignano</name>
    <dbReference type="NCBI Taxonomy" id="282301"/>
    <lineage>
        <taxon>Eukaryota</taxon>
        <taxon>Metazoa</taxon>
        <taxon>Spiralia</taxon>
        <taxon>Lophotrochozoa</taxon>
        <taxon>Platyhelminthes</taxon>
        <taxon>Rhabditophora</taxon>
        <taxon>Macrostomorpha</taxon>
        <taxon>Macrostomida</taxon>
        <taxon>Macrostomidae</taxon>
        <taxon>Macrostomum</taxon>
    </lineage>
</organism>
<dbReference type="InterPro" id="IPR037383">
    <property type="entry name" value="CCDC87"/>
</dbReference>
<protein>
    <submittedName>
        <fullName evidence="2">Uncharacterized protein</fullName>
    </submittedName>
</protein>
<dbReference type="AlphaFoldDB" id="A0A267FNK6"/>
<feature type="region of interest" description="Disordered" evidence="1">
    <location>
        <begin position="1054"/>
        <end position="1073"/>
    </location>
</feature>
<keyword evidence="3" id="KW-1185">Reference proteome</keyword>
<feature type="non-terminal residue" evidence="2">
    <location>
        <position position="1"/>
    </location>
</feature>
<feature type="compositionally biased region" description="Low complexity" evidence="1">
    <location>
        <begin position="683"/>
        <end position="702"/>
    </location>
</feature>
<dbReference type="Gene3D" id="1.20.58.1520">
    <property type="match status" value="1"/>
</dbReference>
<sequence>LFIFSIFTIECTPIKSNREMSSLKQGTYLNKEEAALLLQIDQHHEKVLGDLTLISQDENDESESASGVLATSLLERPVTPLQDEIQEAPTQLEVLQELIRRRIQPDSSHQTLSVDQQREMAGILISEVNACWRDIRQQIDYPFFNEVENHELNRRIAVHIVTVCIALFRRYSESADELSKRQVFSSEANHARMKIQLSMDARKFLNVLIIRRYICDDMKEAKRQAEAARGLPIEACVYPDMREAAAPADTGDVESAAVAGKNAMTHKSLLDESRPVAKDTRPVYKSDREMLQEMKKSLPSLDTERLESLMARMPQSHGAETAAVTDEGETRPETTATTATESSKRLLMLATEATGFRSLLPRSESALELRGDRRLVDELDMSGGGEDQRSREADESRLRSLVTKEQTCASRTPMADLTPEVIRSDLRELAAPAPRSGNAGAEDNEDKEDEDDELPPLIQASSGGGGGGIGREKNRLQRLMDKIAELDAKARKAAADDEFLAPAPAPPTHPQPGVTALGGLAARMSDARPPERRCLGRVPLAAYSPIWNDLAGDIDADTVKELDSGLFKGQEVREVYEEILKTVDQSHLDFTSDELIEPCVDELSLTGVLASSSLYRRNRERVINERLRKLDKPPWAGTGREPRDWAKPGVFAPGDKKGVVNLSGIHDNFVAKEVTAEADAVRQRAAARQETAPRPGSRAPAPRYAMQMADFQRNVLEMPKAVQERALRSYQSWLALWREELSPEDYKRYLATQETDYLGLVFHMYDSEDDEDEEAIERQRQEAERRQRDAERQKRLDALLAEKNEFSPGFWNTRAIFMGGLGRDPELPEEAEAAEVAAAAAAAAAAAEAEAEADVAAAQQQQKGGKSTAPPLVFKTRHTSGTAPILLRQATAKSAQKSASKAPALSPQERLESIWSALQFPDRLRLDMVIKYSKLPDLEAALAQWELTVAAILRRESILAELEAFERAASDPARFRARGHRGSSQARLEESAKREELLARLSGADEAVKAPLEVLETRHGDVATFRGRPYSDKMRWDKIEMLYWLQEERRRPMESLAEASPRSRASPVLPPIT</sequence>
<evidence type="ECO:0000313" key="3">
    <source>
        <dbReference type="Proteomes" id="UP000215902"/>
    </source>
</evidence>
<dbReference type="EMBL" id="NIVC01000888">
    <property type="protein sequence ID" value="PAA75378.1"/>
    <property type="molecule type" value="Genomic_DNA"/>
</dbReference>
<feature type="compositionally biased region" description="Basic and acidic residues" evidence="1">
    <location>
        <begin position="776"/>
        <end position="789"/>
    </location>
</feature>
<feature type="compositionally biased region" description="Acidic residues" evidence="1">
    <location>
        <begin position="442"/>
        <end position="454"/>
    </location>
</feature>
<name>A0A267FNK6_9PLAT</name>
<gene>
    <name evidence="2" type="ORF">BOX15_Mlig026599g3</name>
</gene>
<proteinExistence type="predicted"/>
<dbReference type="Proteomes" id="UP000215902">
    <property type="component" value="Unassembled WGS sequence"/>
</dbReference>